<sequence length="206" mass="23061">MHSLRGESLQVFRFPPMYSMPESRNPVSLPGIAADLKIISTAEFIDRLPASCPNMDSRFLEAVDLATEGFSLREALEDWKASAVFPQERREEMLLSTAYHSATCIYLSGNYDYDSRHWQMMGVGVPVLDLHEIAEHYDTIVTAVGEALKTTSLSPLLFLFPLRVAGARAGQAWQQHVVMGLLQEIRKQFVVADAIILELTDVWSSS</sequence>
<protein>
    <submittedName>
        <fullName evidence="1">Uncharacterized protein</fullName>
    </submittedName>
</protein>
<evidence type="ECO:0000313" key="1">
    <source>
        <dbReference type="EMBL" id="TKW52279.1"/>
    </source>
</evidence>
<dbReference type="AlphaFoldDB" id="A0A4U6XAZ0"/>
<comment type="caution">
    <text evidence="1">The sequence shown here is derived from an EMBL/GenBank/DDBJ whole genome shotgun (WGS) entry which is preliminary data.</text>
</comment>
<accession>A0A4U6XAZ0</accession>
<name>A0A4U6XAZ0_9PEZI</name>
<dbReference type="EMBL" id="PJEX01000249">
    <property type="protein sequence ID" value="TKW52279.1"/>
    <property type="molecule type" value="Genomic_DNA"/>
</dbReference>
<reference evidence="1 2" key="1">
    <citation type="journal article" date="2019" name="PLoS ONE">
        <title>Comparative genome analysis indicates high evolutionary potential of pathogenicity genes in Colletotrichum tanaceti.</title>
        <authorList>
            <person name="Lelwala R.V."/>
            <person name="Korhonen P.K."/>
            <person name="Young N.D."/>
            <person name="Scott J.B."/>
            <person name="Ades P.A."/>
            <person name="Gasser R.B."/>
            <person name="Taylor P.W.J."/>
        </authorList>
    </citation>
    <scope>NUCLEOTIDE SEQUENCE [LARGE SCALE GENOMIC DNA]</scope>
    <source>
        <strain evidence="1">BRIP57314</strain>
    </source>
</reference>
<dbReference type="OrthoDB" id="194358at2759"/>
<keyword evidence="2" id="KW-1185">Reference proteome</keyword>
<dbReference type="Proteomes" id="UP000310108">
    <property type="component" value="Unassembled WGS sequence"/>
</dbReference>
<proteinExistence type="predicted"/>
<organism evidence="1 2">
    <name type="scientific">Colletotrichum tanaceti</name>
    <dbReference type="NCBI Taxonomy" id="1306861"/>
    <lineage>
        <taxon>Eukaryota</taxon>
        <taxon>Fungi</taxon>
        <taxon>Dikarya</taxon>
        <taxon>Ascomycota</taxon>
        <taxon>Pezizomycotina</taxon>
        <taxon>Sordariomycetes</taxon>
        <taxon>Hypocreomycetidae</taxon>
        <taxon>Glomerellales</taxon>
        <taxon>Glomerellaceae</taxon>
        <taxon>Colletotrichum</taxon>
        <taxon>Colletotrichum destructivum species complex</taxon>
    </lineage>
</organism>
<gene>
    <name evidence="1" type="ORF">CTA1_263</name>
</gene>
<evidence type="ECO:0000313" key="2">
    <source>
        <dbReference type="Proteomes" id="UP000310108"/>
    </source>
</evidence>